<sequence>MKFRRKSKTRMGMRPSEERSNYESIYSLHKFVTVVSTQSACVSTQFACGVDIVHLCVDTSSLSQKHVLKQ</sequence>
<comment type="caution">
    <text evidence="1">The sequence shown here is derived from an EMBL/GenBank/DDBJ whole genome shotgun (WGS) entry which is preliminary data.</text>
</comment>
<dbReference type="EMBL" id="NMUH01000270">
    <property type="protein sequence ID" value="MQL75917.1"/>
    <property type="molecule type" value="Genomic_DNA"/>
</dbReference>
<reference evidence="1" key="1">
    <citation type="submission" date="2017-07" db="EMBL/GenBank/DDBJ databases">
        <title>Taro Niue Genome Assembly and Annotation.</title>
        <authorList>
            <person name="Atibalentja N."/>
            <person name="Keating K."/>
            <person name="Fields C.J."/>
        </authorList>
    </citation>
    <scope>NUCLEOTIDE SEQUENCE</scope>
    <source>
        <strain evidence="1">Niue_2</strain>
        <tissue evidence="1">Leaf</tissue>
    </source>
</reference>
<accession>A0A843U1G3</accession>
<keyword evidence="2" id="KW-1185">Reference proteome</keyword>
<protein>
    <submittedName>
        <fullName evidence="1">Uncharacterized protein</fullName>
    </submittedName>
</protein>
<evidence type="ECO:0000313" key="2">
    <source>
        <dbReference type="Proteomes" id="UP000652761"/>
    </source>
</evidence>
<name>A0A843U1G3_COLES</name>
<organism evidence="1 2">
    <name type="scientific">Colocasia esculenta</name>
    <name type="common">Wild taro</name>
    <name type="synonym">Arum esculentum</name>
    <dbReference type="NCBI Taxonomy" id="4460"/>
    <lineage>
        <taxon>Eukaryota</taxon>
        <taxon>Viridiplantae</taxon>
        <taxon>Streptophyta</taxon>
        <taxon>Embryophyta</taxon>
        <taxon>Tracheophyta</taxon>
        <taxon>Spermatophyta</taxon>
        <taxon>Magnoliopsida</taxon>
        <taxon>Liliopsida</taxon>
        <taxon>Araceae</taxon>
        <taxon>Aroideae</taxon>
        <taxon>Colocasieae</taxon>
        <taxon>Colocasia</taxon>
    </lineage>
</organism>
<dbReference type="Proteomes" id="UP000652761">
    <property type="component" value="Unassembled WGS sequence"/>
</dbReference>
<evidence type="ECO:0000313" key="1">
    <source>
        <dbReference type="EMBL" id="MQL75917.1"/>
    </source>
</evidence>
<dbReference type="AlphaFoldDB" id="A0A843U1G3"/>
<gene>
    <name evidence="1" type="ORF">Taro_008296</name>
</gene>
<proteinExistence type="predicted"/>